<dbReference type="Gene3D" id="1.10.10.10">
    <property type="entry name" value="Winged helix-like DNA-binding domain superfamily/Winged helix DNA-binding domain"/>
    <property type="match status" value="1"/>
</dbReference>
<organism evidence="5 6">
    <name type="scientific">Paenibacillus aceris</name>
    <dbReference type="NCBI Taxonomy" id="869555"/>
    <lineage>
        <taxon>Bacteria</taxon>
        <taxon>Bacillati</taxon>
        <taxon>Bacillota</taxon>
        <taxon>Bacilli</taxon>
        <taxon>Bacillales</taxon>
        <taxon>Paenibacillaceae</taxon>
        <taxon>Paenibacillus</taxon>
    </lineage>
</organism>
<keyword evidence="3" id="KW-0804">Transcription</keyword>
<keyword evidence="2 5" id="KW-0238">DNA-binding</keyword>
<dbReference type="Pfam" id="PF01047">
    <property type="entry name" value="MarR"/>
    <property type="match status" value="1"/>
</dbReference>
<feature type="domain" description="HTH marR-type" evidence="4">
    <location>
        <begin position="10"/>
        <end position="137"/>
    </location>
</feature>
<keyword evidence="1" id="KW-0805">Transcription regulation</keyword>
<protein>
    <submittedName>
        <fullName evidence="5">DNA-binding MarR family transcriptional regulator</fullName>
    </submittedName>
</protein>
<dbReference type="GO" id="GO:0003677">
    <property type="term" value="F:DNA binding"/>
    <property type="evidence" value="ECO:0007669"/>
    <property type="project" value="UniProtKB-KW"/>
</dbReference>
<gene>
    <name evidence="5" type="ORF">J2Z65_003750</name>
</gene>
<dbReference type="PROSITE" id="PS50995">
    <property type="entry name" value="HTH_MARR_2"/>
    <property type="match status" value="1"/>
</dbReference>
<dbReference type="PROSITE" id="PS01117">
    <property type="entry name" value="HTH_MARR_1"/>
    <property type="match status" value="1"/>
</dbReference>
<dbReference type="InterPro" id="IPR052526">
    <property type="entry name" value="HTH-type_Bedaq_tolerance"/>
</dbReference>
<dbReference type="SMART" id="SM00347">
    <property type="entry name" value="HTH_MARR"/>
    <property type="match status" value="1"/>
</dbReference>
<evidence type="ECO:0000256" key="2">
    <source>
        <dbReference type="ARBA" id="ARBA00023125"/>
    </source>
</evidence>
<dbReference type="InterPro" id="IPR036388">
    <property type="entry name" value="WH-like_DNA-bd_sf"/>
</dbReference>
<dbReference type="EMBL" id="JAGGKV010000009">
    <property type="protein sequence ID" value="MBP1964527.1"/>
    <property type="molecule type" value="Genomic_DNA"/>
</dbReference>
<dbReference type="InterPro" id="IPR000835">
    <property type="entry name" value="HTH_MarR-typ"/>
</dbReference>
<keyword evidence="6" id="KW-1185">Reference proteome</keyword>
<dbReference type="PRINTS" id="PR00598">
    <property type="entry name" value="HTHMARR"/>
</dbReference>
<dbReference type="PANTHER" id="PTHR39515:SF2">
    <property type="entry name" value="HTH-TYPE TRANSCRIPTIONAL REGULATOR RV0880"/>
    <property type="match status" value="1"/>
</dbReference>
<evidence type="ECO:0000256" key="1">
    <source>
        <dbReference type="ARBA" id="ARBA00023015"/>
    </source>
</evidence>
<dbReference type="Proteomes" id="UP001519344">
    <property type="component" value="Unassembled WGS sequence"/>
</dbReference>
<dbReference type="RefSeq" id="WP_167057678.1">
    <property type="nucleotide sequence ID" value="NZ_JAAOZR010000017.1"/>
</dbReference>
<dbReference type="InterPro" id="IPR023187">
    <property type="entry name" value="Tscrpt_reg_MarR-type_CS"/>
</dbReference>
<comment type="caution">
    <text evidence="5">The sequence shown here is derived from an EMBL/GenBank/DDBJ whole genome shotgun (WGS) entry which is preliminary data.</text>
</comment>
<dbReference type="SUPFAM" id="SSF46785">
    <property type="entry name" value="Winged helix' DNA-binding domain"/>
    <property type="match status" value="1"/>
</dbReference>
<accession>A0ABS4I0T8</accession>
<reference evidence="5 6" key="1">
    <citation type="submission" date="2021-03" db="EMBL/GenBank/DDBJ databases">
        <title>Genomic Encyclopedia of Type Strains, Phase IV (KMG-IV): sequencing the most valuable type-strain genomes for metagenomic binning, comparative biology and taxonomic classification.</title>
        <authorList>
            <person name="Goeker M."/>
        </authorList>
    </citation>
    <scope>NUCLEOTIDE SEQUENCE [LARGE SCALE GENOMIC DNA]</scope>
    <source>
        <strain evidence="5 6">DSM 24950</strain>
    </source>
</reference>
<name>A0ABS4I0T8_9BACL</name>
<evidence type="ECO:0000256" key="3">
    <source>
        <dbReference type="ARBA" id="ARBA00023163"/>
    </source>
</evidence>
<dbReference type="PANTHER" id="PTHR39515">
    <property type="entry name" value="CONSERVED PROTEIN"/>
    <property type="match status" value="1"/>
</dbReference>
<evidence type="ECO:0000313" key="5">
    <source>
        <dbReference type="EMBL" id="MBP1964527.1"/>
    </source>
</evidence>
<sequence>MTIHPAETIELELAILMRRLMAAATNKKVGSLDRSAYLLLHQISSHGSAGVKALAEEFHLDISTVSRQTAALEQKGYVYRIPDPQDGRAYSLQITEIGAKELVSNKQARFERVAELLQEWKMEDQQKFGELLCKFNRTFLD</sequence>
<dbReference type="InterPro" id="IPR036390">
    <property type="entry name" value="WH_DNA-bd_sf"/>
</dbReference>
<evidence type="ECO:0000313" key="6">
    <source>
        <dbReference type="Proteomes" id="UP001519344"/>
    </source>
</evidence>
<proteinExistence type="predicted"/>
<evidence type="ECO:0000259" key="4">
    <source>
        <dbReference type="PROSITE" id="PS50995"/>
    </source>
</evidence>